<evidence type="ECO:0000256" key="1">
    <source>
        <dbReference type="SAM" id="MobiDB-lite"/>
    </source>
</evidence>
<sequence length="126" mass="14733">MNAEGNRNDHDNVCAKDDDNNNNNNNKEKIKGKIAVSKSSSRRDKKYKKRRNGKKKSGYRNARGDAHRRYLTSALVRTTKDSRFSLSTLDPFEERVAGVTEDHPRQRAHHDEQPYARLRRSRVLRR</sequence>
<evidence type="ECO:0000313" key="3">
    <source>
        <dbReference type="Proteomes" id="UP001258017"/>
    </source>
</evidence>
<gene>
    <name evidence="2" type="ORF">KPH14_004606</name>
</gene>
<comment type="caution">
    <text evidence="2">The sequence shown here is derived from an EMBL/GenBank/DDBJ whole genome shotgun (WGS) entry which is preliminary data.</text>
</comment>
<feature type="region of interest" description="Disordered" evidence="1">
    <location>
        <begin position="1"/>
        <end position="65"/>
    </location>
</feature>
<dbReference type="EMBL" id="JAIFRP010000031">
    <property type="protein sequence ID" value="KAK2582260.1"/>
    <property type="molecule type" value="Genomic_DNA"/>
</dbReference>
<organism evidence="2 3">
    <name type="scientific">Odynerus spinipes</name>
    <dbReference type="NCBI Taxonomy" id="1348599"/>
    <lineage>
        <taxon>Eukaryota</taxon>
        <taxon>Metazoa</taxon>
        <taxon>Ecdysozoa</taxon>
        <taxon>Arthropoda</taxon>
        <taxon>Hexapoda</taxon>
        <taxon>Insecta</taxon>
        <taxon>Pterygota</taxon>
        <taxon>Neoptera</taxon>
        <taxon>Endopterygota</taxon>
        <taxon>Hymenoptera</taxon>
        <taxon>Apocrita</taxon>
        <taxon>Aculeata</taxon>
        <taxon>Vespoidea</taxon>
        <taxon>Vespidae</taxon>
        <taxon>Eumeninae</taxon>
        <taxon>Odynerus</taxon>
    </lineage>
</organism>
<dbReference type="AlphaFoldDB" id="A0AAD9VQF0"/>
<feature type="compositionally biased region" description="Basic and acidic residues" evidence="1">
    <location>
        <begin position="97"/>
        <end position="114"/>
    </location>
</feature>
<feature type="compositionally biased region" description="Basic residues" evidence="1">
    <location>
        <begin position="117"/>
        <end position="126"/>
    </location>
</feature>
<proteinExistence type="predicted"/>
<keyword evidence="3" id="KW-1185">Reference proteome</keyword>
<name>A0AAD9VQF0_9HYME</name>
<evidence type="ECO:0000313" key="2">
    <source>
        <dbReference type="EMBL" id="KAK2582260.1"/>
    </source>
</evidence>
<feature type="compositionally biased region" description="Basic and acidic residues" evidence="1">
    <location>
        <begin position="1"/>
        <end position="19"/>
    </location>
</feature>
<reference evidence="2" key="1">
    <citation type="submission" date="2021-08" db="EMBL/GenBank/DDBJ databases">
        <authorList>
            <person name="Misof B."/>
            <person name="Oliver O."/>
            <person name="Podsiadlowski L."/>
            <person name="Donath A."/>
            <person name="Peters R."/>
            <person name="Mayer C."/>
            <person name="Rust J."/>
            <person name="Gunkel S."/>
            <person name="Lesny P."/>
            <person name="Martin S."/>
            <person name="Oeyen J.P."/>
            <person name="Petersen M."/>
            <person name="Panagiotis P."/>
            <person name="Wilbrandt J."/>
            <person name="Tanja T."/>
        </authorList>
    </citation>
    <scope>NUCLEOTIDE SEQUENCE</scope>
    <source>
        <strain evidence="2">GBR_01_08_01A</strain>
        <tissue evidence="2">Thorax + abdomen</tissue>
    </source>
</reference>
<accession>A0AAD9VQF0</accession>
<feature type="region of interest" description="Disordered" evidence="1">
    <location>
        <begin position="97"/>
        <end position="126"/>
    </location>
</feature>
<reference evidence="2" key="2">
    <citation type="journal article" date="2023" name="Commun. Biol.">
        <title>Intrasexual cuticular hydrocarbon dimorphism in a wasp sheds light on hydrocarbon biosynthesis genes in Hymenoptera.</title>
        <authorList>
            <person name="Moris V.C."/>
            <person name="Podsiadlowski L."/>
            <person name="Martin S."/>
            <person name="Oeyen J.P."/>
            <person name="Donath A."/>
            <person name="Petersen M."/>
            <person name="Wilbrandt J."/>
            <person name="Misof B."/>
            <person name="Liedtke D."/>
            <person name="Thamm M."/>
            <person name="Scheiner R."/>
            <person name="Schmitt T."/>
            <person name="Niehuis O."/>
        </authorList>
    </citation>
    <scope>NUCLEOTIDE SEQUENCE</scope>
    <source>
        <strain evidence="2">GBR_01_08_01A</strain>
    </source>
</reference>
<protein>
    <submittedName>
        <fullName evidence="2">Uncharacterized protein</fullName>
    </submittedName>
</protein>
<feature type="compositionally biased region" description="Basic residues" evidence="1">
    <location>
        <begin position="43"/>
        <end position="58"/>
    </location>
</feature>
<dbReference type="Proteomes" id="UP001258017">
    <property type="component" value="Unassembled WGS sequence"/>
</dbReference>